<comment type="caution">
    <text evidence="6">The sequence shown here is derived from an EMBL/GenBank/DDBJ whole genome shotgun (WGS) entry which is preliminary data.</text>
</comment>
<sequence length="413" mass="46781">MPEVINVMDPVQLQPFSHQVGGSTSVMSFNDTTLCKPLNPREHYFYLNMPKSLKEFTPEYRGLIEVKLKEDSDGYITYMGYPYETSDHKKSPVSSCRSSPESSSSDQDIPVLLRDKKKKESDPDTSASIRLLRSGSVEVSTQTNTMFHAIDPGKSGKTTGVNPWSVKCQKRLISQMKKIDKDSKKCKFILLENVAAKFQNPCVLDMKMGTRQHGDDVSEEKKQRFMKKCQTSTSSIIGSRLCGMQVYQAKTGKYICHNKYYGRTLTLEGFKQTLHQFLHNGYELRTDVIDGIISQLHRLSRILTEQDTFRFYSSSLLLMYEGHYSQNDNEKGQSTSSNGPTKGGNCNCDNNQKGDKPCHRPDNCKIDIRMIDFAHSTHIGIQDDKTVHNGPDSGYLFGLSHLIDLFTEIKQES</sequence>
<dbReference type="PANTHER" id="PTHR12400">
    <property type="entry name" value="INOSITOL POLYPHOSPHATE KINASE"/>
    <property type="match status" value="1"/>
</dbReference>
<reference evidence="6" key="1">
    <citation type="submission" date="2018-11" db="EMBL/GenBank/DDBJ databases">
        <authorList>
            <person name="Alioto T."/>
            <person name="Alioto T."/>
        </authorList>
    </citation>
    <scope>NUCLEOTIDE SEQUENCE</scope>
</reference>
<accession>A0A8B6GHR3</accession>
<dbReference type="GO" id="GO:0032958">
    <property type="term" value="P:inositol phosphate biosynthetic process"/>
    <property type="evidence" value="ECO:0007669"/>
    <property type="project" value="InterPro"/>
</dbReference>
<keyword evidence="7" id="KW-1185">Reference proteome</keyword>
<dbReference type="AlphaFoldDB" id="A0A8B6GHR3"/>
<evidence type="ECO:0000256" key="1">
    <source>
        <dbReference type="ARBA" id="ARBA00007374"/>
    </source>
</evidence>
<dbReference type="Gene3D" id="3.30.470.160">
    <property type="entry name" value="Inositol polyphosphate kinase"/>
    <property type="match status" value="1"/>
</dbReference>
<evidence type="ECO:0000256" key="2">
    <source>
        <dbReference type="ARBA" id="ARBA00022679"/>
    </source>
</evidence>
<feature type="region of interest" description="Disordered" evidence="5">
    <location>
        <begin position="86"/>
        <end position="127"/>
    </location>
</feature>
<evidence type="ECO:0000313" key="6">
    <source>
        <dbReference type="EMBL" id="VDI63972.1"/>
    </source>
</evidence>
<keyword evidence="2 4" id="KW-0808">Transferase</keyword>
<dbReference type="Pfam" id="PF03770">
    <property type="entry name" value="IPK"/>
    <property type="match status" value="1"/>
</dbReference>
<gene>
    <name evidence="6" type="ORF">MGAL_10B064535</name>
</gene>
<evidence type="ECO:0000256" key="4">
    <source>
        <dbReference type="RuleBase" id="RU363090"/>
    </source>
</evidence>
<evidence type="ECO:0000313" key="7">
    <source>
        <dbReference type="Proteomes" id="UP000596742"/>
    </source>
</evidence>
<dbReference type="GO" id="GO:0000828">
    <property type="term" value="F:inositol hexakisphosphate kinase activity"/>
    <property type="evidence" value="ECO:0007669"/>
    <property type="project" value="TreeGrafter"/>
</dbReference>
<name>A0A8B6GHR3_MYTGA</name>
<dbReference type="GO" id="GO:0046854">
    <property type="term" value="P:phosphatidylinositol phosphate biosynthetic process"/>
    <property type="evidence" value="ECO:0007669"/>
    <property type="project" value="TreeGrafter"/>
</dbReference>
<dbReference type="Proteomes" id="UP000596742">
    <property type="component" value="Unassembled WGS sequence"/>
</dbReference>
<dbReference type="EC" id="2.7.-.-" evidence="4"/>
<organism evidence="6 7">
    <name type="scientific">Mytilus galloprovincialis</name>
    <name type="common">Mediterranean mussel</name>
    <dbReference type="NCBI Taxonomy" id="29158"/>
    <lineage>
        <taxon>Eukaryota</taxon>
        <taxon>Metazoa</taxon>
        <taxon>Spiralia</taxon>
        <taxon>Lophotrochozoa</taxon>
        <taxon>Mollusca</taxon>
        <taxon>Bivalvia</taxon>
        <taxon>Autobranchia</taxon>
        <taxon>Pteriomorphia</taxon>
        <taxon>Mytilida</taxon>
        <taxon>Mytiloidea</taxon>
        <taxon>Mytilidae</taxon>
        <taxon>Mytilinae</taxon>
        <taxon>Mytilus</taxon>
    </lineage>
</organism>
<dbReference type="SUPFAM" id="SSF56104">
    <property type="entry name" value="SAICAR synthase-like"/>
    <property type="match status" value="1"/>
</dbReference>
<comment type="similarity">
    <text evidence="1 4">Belongs to the inositol phosphokinase (IPK) family.</text>
</comment>
<dbReference type="OrthoDB" id="2573163at2759"/>
<evidence type="ECO:0000256" key="5">
    <source>
        <dbReference type="SAM" id="MobiDB-lite"/>
    </source>
</evidence>
<proteinExistence type="inferred from homology"/>
<keyword evidence="3 4" id="KW-0418">Kinase</keyword>
<protein>
    <recommendedName>
        <fullName evidence="4">Kinase</fullName>
        <ecNumber evidence="4">2.7.-.-</ecNumber>
    </recommendedName>
</protein>
<dbReference type="EMBL" id="UYJE01008452">
    <property type="protein sequence ID" value="VDI63972.1"/>
    <property type="molecule type" value="Genomic_DNA"/>
</dbReference>
<dbReference type="GO" id="GO:0005634">
    <property type="term" value="C:nucleus"/>
    <property type="evidence" value="ECO:0007669"/>
    <property type="project" value="TreeGrafter"/>
</dbReference>
<dbReference type="PANTHER" id="PTHR12400:SF21">
    <property type="entry name" value="KINASE"/>
    <property type="match status" value="1"/>
</dbReference>
<dbReference type="InterPro" id="IPR038286">
    <property type="entry name" value="IPK_sf"/>
</dbReference>
<dbReference type="InterPro" id="IPR005522">
    <property type="entry name" value="IPK"/>
</dbReference>
<dbReference type="GO" id="GO:0005737">
    <property type="term" value="C:cytoplasm"/>
    <property type="evidence" value="ECO:0007669"/>
    <property type="project" value="TreeGrafter"/>
</dbReference>
<evidence type="ECO:0000256" key="3">
    <source>
        <dbReference type="ARBA" id="ARBA00022777"/>
    </source>
</evidence>
<feature type="compositionally biased region" description="Low complexity" evidence="5">
    <location>
        <begin position="92"/>
        <end position="105"/>
    </location>
</feature>